<proteinExistence type="predicted"/>
<dbReference type="OrthoDB" id="6620093at2"/>
<dbReference type="GO" id="GO:0016757">
    <property type="term" value="F:glycosyltransferase activity"/>
    <property type="evidence" value="ECO:0007669"/>
    <property type="project" value="UniProtKB-ARBA"/>
</dbReference>
<dbReference type="EMBL" id="WODA01000012">
    <property type="protein sequence ID" value="MUN06912.1"/>
    <property type="molecule type" value="Genomic_DNA"/>
</dbReference>
<feature type="domain" description="Erythromycin biosynthesis protein CIII-like C-terminal" evidence="1">
    <location>
        <begin position="199"/>
        <end position="314"/>
    </location>
</feature>
<dbReference type="InterPro" id="IPR010610">
    <property type="entry name" value="EryCIII-like_C"/>
</dbReference>
<evidence type="ECO:0000313" key="3">
    <source>
        <dbReference type="Proteomes" id="UP000480122"/>
    </source>
</evidence>
<name>A0A7C9LCT9_9MICO</name>
<organism evidence="2 3">
    <name type="scientific">Agromyces luteolus</name>
    <dbReference type="NCBI Taxonomy" id="88373"/>
    <lineage>
        <taxon>Bacteria</taxon>
        <taxon>Bacillati</taxon>
        <taxon>Actinomycetota</taxon>
        <taxon>Actinomycetes</taxon>
        <taxon>Micrococcales</taxon>
        <taxon>Microbacteriaceae</taxon>
        <taxon>Agromyces</taxon>
    </lineage>
</organism>
<dbReference type="SUPFAM" id="SSF53756">
    <property type="entry name" value="UDP-Glycosyltransferase/glycogen phosphorylase"/>
    <property type="match status" value="1"/>
</dbReference>
<accession>A0A7C9LCT9</accession>
<evidence type="ECO:0000313" key="2">
    <source>
        <dbReference type="EMBL" id="MUN06912.1"/>
    </source>
</evidence>
<dbReference type="Gene3D" id="3.40.50.2000">
    <property type="entry name" value="Glycogen Phosphorylase B"/>
    <property type="match status" value="2"/>
</dbReference>
<dbReference type="RefSeq" id="WP_155841679.1">
    <property type="nucleotide sequence ID" value="NZ_BAAAIA010000008.1"/>
</dbReference>
<dbReference type="AlphaFoldDB" id="A0A7C9LCT9"/>
<evidence type="ECO:0000259" key="1">
    <source>
        <dbReference type="Pfam" id="PF06722"/>
    </source>
</evidence>
<keyword evidence="3" id="KW-1185">Reference proteome</keyword>
<keyword evidence="2" id="KW-0808">Transferase</keyword>
<dbReference type="InterPro" id="IPR050426">
    <property type="entry name" value="Glycosyltransferase_28"/>
</dbReference>
<dbReference type="Proteomes" id="UP000480122">
    <property type="component" value="Unassembled WGS sequence"/>
</dbReference>
<dbReference type="Pfam" id="PF06722">
    <property type="entry name" value="EryCIII-like_C"/>
    <property type="match status" value="1"/>
</dbReference>
<gene>
    <name evidence="2" type="ORF">GLX25_07250</name>
</gene>
<protein>
    <submittedName>
        <fullName evidence="2">Glycosyltransferase</fullName>
    </submittedName>
</protein>
<comment type="caution">
    <text evidence="2">The sequence shown here is derived from an EMBL/GenBank/DDBJ whole genome shotgun (WGS) entry which is preliminary data.</text>
</comment>
<reference evidence="2 3" key="1">
    <citation type="submission" date="2019-11" db="EMBL/GenBank/DDBJ databases">
        <title>Agromyces kandeliae sp. nov., isolated from mangrove soil.</title>
        <authorList>
            <person name="Wang R."/>
        </authorList>
    </citation>
    <scope>NUCLEOTIDE SEQUENCE [LARGE SCALE GENOMIC DNA]</scope>
    <source>
        <strain evidence="2 3">JCM 11431</strain>
    </source>
</reference>
<dbReference type="PANTHER" id="PTHR48050">
    <property type="entry name" value="STEROL 3-BETA-GLUCOSYLTRANSFERASE"/>
    <property type="match status" value="1"/>
</dbReference>
<dbReference type="PANTHER" id="PTHR48050:SF13">
    <property type="entry name" value="STEROL 3-BETA-GLUCOSYLTRANSFERASE UGT80A2"/>
    <property type="match status" value="1"/>
</dbReference>
<sequence>MARPDRRTELSDEISSLAPVNIEAELSVVADHFAGAAARQSAAAVEPELADLDLVVCDELDFGAMAAGRSAGVPVVVVSVVASGALVRRDRIGDALDRLRAELGLSQPIRYRGDLFVVPFAPMMRDPRFPAPEDAVWMRPDAGREPEPDGSLVVTLGTEFNTESGDLFDRILAAIAELSFPAVVAVGRDLDPARFGPQSSHVRVEQYVDLGALVPHASVVLHHGGSGLFLQSVLGGAPQIVFPMGADQPFTAKRVQQLGVGLVLDPITAPPVDILNAIAELHSDADTRTRVLDLRAETLALPEPSAVIPYLDALVR</sequence>